<dbReference type="PANTHER" id="PTHR15243:SF0">
    <property type="entry name" value="SERINE_THREONINE-PROTEIN KINASE 19"/>
    <property type="match status" value="1"/>
</dbReference>
<accession>A0A9P1H7C7</accession>
<keyword evidence="4" id="KW-1185">Reference proteome</keyword>
<evidence type="ECO:0000313" key="4">
    <source>
        <dbReference type="Proteomes" id="UP000838763"/>
    </source>
</evidence>
<feature type="region of interest" description="Disordered" evidence="2">
    <location>
        <begin position="329"/>
        <end position="353"/>
    </location>
</feature>
<evidence type="ECO:0000256" key="1">
    <source>
        <dbReference type="ARBA" id="ARBA00093458"/>
    </source>
</evidence>
<evidence type="ECO:0000256" key="2">
    <source>
        <dbReference type="SAM" id="MobiDB-lite"/>
    </source>
</evidence>
<dbReference type="GO" id="GO:0046579">
    <property type="term" value="P:positive regulation of Ras protein signal transduction"/>
    <property type="evidence" value="ECO:0007669"/>
    <property type="project" value="TreeGrafter"/>
</dbReference>
<dbReference type="EMBL" id="CALLCH030000015">
    <property type="protein sequence ID" value="CAI4216629.1"/>
    <property type="molecule type" value="Genomic_DNA"/>
</dbReference>
<dbReference type="InterPro" id="IPR018865">
    <property type="entry name" value="STK19-like"/>
</dbReference>
<gene>
    <name evidence="3" type="ORF">PPNO1_LOCUS6281</name>
</gene>
<name>A0A9P1H7C7_9PEZI</name>
<dbReference type="Pfam" id="PF10494">
    <property type="entry name" value="Stk19"/>
    <property type="match status" value="2"/>
</dbReference>
<organism evidence="3 4">
    <name type="scientific">Parascedosporium putredinis</name>
    <dbReference type="NCBI Taxonomy" id="1442378"/>
    <lineage>
        <taxon>Eukaryota</taxon>
        <taxon>Fungi</taxon>
        <taxon>Dikarya</taxon>
        <taxon>Ascomycota</taxon>
        <taxon>Pezizomycotina</taxon>
        <taxon>Sordariomycetes</taxon>
        <taxon>Hypocreomycetidae</taxon>
        <taxon>Microascales</taxon>
        <taxon>Microascaceae</taxon>
        <taxon>Parascedosporium</taxon>
    </lineage>
</organism>
<dbReference type="Proteomes" id="UP000838763">
    <property type="component" value="Unassembled WGS sequence"/>
</dbReference>
<reference evidence="3" key="1">
    <citation type="submission" date="2022-11" db="EMBL/GenBank/DDBJ databases">
        <authorList>
            <person name="Scott C."/>
            <person name="Bruce N."/>
        </authorList>
    </citation>
    <scope>NUCLEOTIDE SEQUENCE</scope>
</reference>
<comment type="similarity">
    <text evidence="1">Belongs to the STK19 family.</text>
</comment>
<dbReference type="AlphaFoldDB" id="A0A9P1H7C7"/>
<dbReference type="PANTHER" id="PTHR15243">
    <property type="entry name" value="SERINE/THREONINE-PROTEIN KINASE 19"/>
    <property type="match status" value="1"/>
</dbReference>
<comment type="caution">
    <text evidence="3">The sequence shown here is derived from an EMBL/GenBank/DDBJ whole genome shotgun (WGS) entry which is preliminary data.</text>
</comment>
<evidence type="ECO:0000313" key="3">
    <source>
        <dbReference type="EMBL" id="CAI4216629.1"/>
    </source>
</evidence>
<proteinExistence type="inferred from homology"/>
<dbReference type="OrthoDB" id="3980126at2759"/>
<sequence>MFQIAWSSQAQFIEFIAGLPEEPLVVVKPDSRPTYHIPSLIPKVPLSSTLLEPHARNGVKEEHCSLVKFQKQNEFYFQDRLDDVGLVRILATDLHLRDVVQAMRYIRDRMWTAVPERASGMNSTRIADVLNYRRRTPPVVTLAHLQAVLASPTAVEREVAELLSKGIVRRVLVGKERGPHRVLGREQVDELVRAGFLTSLPARMHGAVTGSPAGSAALTRGLLGSSMSLEHVAKAPTGSLGAVGGRAINMVTGKGTPTSSPVPRSQRAHPVSVENIAVSAPGHGGFLKLHKAALEHLLALLDKRSAFREMPESLLREAWDGGLAAAGARAPRERGASTRAWRQARQRSGGTLGPPVQWVLEEAVGAGVVELSTRVAWDAGSGLPGMAPSFRGTLAKGGRT</sequence>
<protein>
    <submittedName>
        <fullName evidence="3">Uncharacterized protein</fullName>
    </submittedName>
</protein>